<dbReference type="EMBL" id="DWVZ01000048">
    <property type="protein sequence ID" value="HJC62739.1"/>
    <property type="molecule type" value="Genomic_DNA"/>
</dbReference>
<reference evidence="5" key="1">
    <citation type="journal article" date="2021" name="PeerJ">
        <title>Extensive microbial diversity within the chicken gut microbiome revealed by metagenomics and culture.</title>
        <authorList>
            <person name="Gilroy R."/>
            <person name="Ravi A."/>
            <person name="Getino M."/>
            <person name="Pursley I."/>
            <person name="Horton D.L."/>
            <person name="Alikhan N.F."/>
            <person name="Baker D."/>
            <person name="Gharbi K."/>
            <person name="Hall N."/>
            <person name="Watson M."/>
            <person name="Adriaenssens E.M."/>
            <person name="Foster-Nyarko E."/>
            <person name="Jarju S."/>
            <person name="Secka A."/>
            <person name="Antonio M."/>
            <person name="Oren A."/>
            <person name="Chaudhuri R.R."/>
            <person name="La Ragione R."/>
            <person name="Hildebrand F."/>
            <person name="Pallen M.J."/>
        </authorList>
    </citation>
    <scope>NUCLEOTIDE SEQUENCE</scope>
    <source>
        <strain evidence="5">ChiBcec2-3848</strain>
    </source>
</reference>
<dbReference type="CDD" id="cd01544">
    <property type="entry name" value="PBP1_GalR"/>
    <property type="match status" value="1"/>
</dbReference>
<evidence type="ECO:0000256" key="2">
    <source>
        <dbReference type="ARBA" id="ARBA00023125"/>
    </source>
</evidence>
<evidence type="ECO:0000256" key="3">
    <source>
        <dbReference type="ARBA" id="ARBA00023163"/>
    </source>
</evidence>
<name>A0A9D2TAH1_9FIRM</name>
<dbReference type="GO" id="GO:0000976">
    <property type="term" value="F:transcription cis-regulatory region binding"/>
    <property type="evidence" value="ECO:0007669"/>
    <property type="project" value="TreeGrafter"/>
</dbReference>
<dbReference type="CDD" id="cd01392">
    <property type="entry name" value="HTH_LacI"/>
    <property type="match status" value="1"/>
</dbReference>
<dbReference type="InterPro" id="IPR028082">
    <property type="entry name" value="Peripla_BP_I"/>
</dbReference>
<dbReference type="InterPro" id="IPR000843">
    <property type="entry name" value="HTH_LacI"/>
</dbReference>
<keyword evidence="2 5" id="KW-0238">DNA-binding</keyword>
<keyword evidence="3" id="KW-0804">Transcription</keyword>
<sequence>MTLKEIAKEANVSISTVSRVINQKNTKAASPQVQERIWEIVRKSGYTPNSSARALKLGPSAPSPETESKTIACIYARGDVAVSDLFFSHIAKSIEQEAFKSNFFMKHSFTALDIANPEIAAKIAAVKVDGAVILGRYDKQMLRFFTEHYKHIVYAGLNPMGNKYDQVVCEGRDITFSAIDYLHELGHTKIGYIGEQNNEVRYTAFKEALEKSGLPFLQKNTANVKLSHEGGYQGAYHLMNAKSDITAIFCANDNTAIGAIKALRERGYRIPEDISIIGVDDIETAQYLSPMLTTVHIPTDDMGRTAAKVLIDRINGGHKLPMKIVLPFHIAKRDTCAKPSRHRKSFTDHDTSV</sequence>
<gene>
    <name evidence="5" type="ORF">H9753_03845</name>
</gene>
<organism evidence="5 6">
    <name type="scientific">Candidatus Blautia merdavium</name>
    <dbReference type="NCBI Taxonomy" id="2838494"/>
    <lineage>
        <taxon>Bacteria</taxon>
        <taxon>Bacillati</taxon>
        <taxon>Bacillota</taxon>
        <taxon>Clostridia</taxon>
        <taxon>Lachnospirales</taxon>
        <taxon>Lachnospiraceae</taxon>
        <taxon>Blautia</taxon>
    </lineage>
</organism>
<dbReference type="SMART" id="SM00354">
    <property type="entry name" value="HTH_LACI"/>
    <property type="match status" value="1"/>
</dbReference>
<dbReference type="SUPFAM" id="SSF47413">
    <property type="entry name" value="lambda repressor-like DNA-binding domains"/>
    <property type="match status" value="1"/>
</dbReference>
<dbReference type="SUPFAM" id="SSF53822">
    <property type="entry name" value="Periplasmic binding protein-like I"/>
    <property type="match status" value="1"/>
</dbReference>
<feature type="domain" description="HTH lacI-type" evidence="4">
    <location>
        <begin position="1"/>
        <end position="57"/>
    </location>
</feature>
<keyword evidence="1" id="KW-0805">Transcription regulation</keyword>
<dbReference type="PANTHER" id="PTHR30146">
    <property type="entry name" value="LACI-RELATED TRANSCRIPTIONAL REPRESSOR"/>
    <property type="match status" value="1"/>
</dbReference>
<accession>A0A9D2TAH1</accession>
<reference evidence="5" key="2">
    <citation type="submission" date="2021-04" db="EMBL/GenBank/DDBJ databases">
        <authorList>
            <person name="Gilroy R."/>
        </authorList>
    </citation>
    <scope>NUCLEOTIDE SEQUENCE</scope>
    <source>
        <strain evidence="5">ChiBcec2-3848</strain>
    </source>
</reference>
<protein>
    <submittedName>
        <fullName evidence="5">LacI family DNA-binding transcriptional regulator</fullName>
    </submittedName>
</protein>
<evidence type="ECO:0000256" key="1">
    <source>
        <dbReference type="ARBA" id="ARBA00023015"/>
    </source>
</evidence>
<dbReference type="Proteomes" id="UP000823886">
    <property type="component" value="Unassembled WGS sequence"/>
</dbReference>
<dbReference type="Pfam" id="PF00356">
    <property type="entry name" value="LacI"/>
    <property type="match status" value="1"/>
</dbReference>
<dbReference type="GO" id="GO:0003700">
    <property type="term" value="F:DNA-binding transcription factor activity"/>
    <property type="evidence" value="ECO:0007669"/>
    <property type="project" value="TreeGrafter"/>
</dbReference>
<dbReference type="Gene3D" id="3.40.50.2300">
    <property type="match status" value="2"/>
</dbReference>
<comment type="caution">
    <text evidence="5">The sequence shown here is derived from an EMBL/GenBank/DDBJ whole genome shotgun (WGS) entry which is preliminary data.</text>
</comment>
<dbReference type="InterPro" id="IPR046335">
    <property type="entry name" value="LacI/GalR-like_sensor"/>
</dbReference>
<dbReference type="PROSITE" id="PS00356">
    <property type="entry name" value="HTH_LACI_1"/>
    <property type="match status" value="1"/>
</dbReference>
<dbReference type="Pfam" id="PF13377">
    <property type="entry name" value="Peripla_BP_3"/>
    <property type="match status" value="1"/>
</dbReference>
<dbReference type="PROSITE" id="PS50932">
    <property type="entry name" value="HTH_LACI_2"/>
    <property type="match status" value="1"/>
</dbReference>
<dbReference type="Gene3D" id="1.10.260.40">
    <property type="entry name" value="lambda repressor-like DNA-binding domains"/>
    <property type="match status" value="1"/>
</dbReference>
<evidence type="ECO:0000313" key="5">
    <source>
        <dbReference type="EMBL" id="HJC62739.1"/>
    </source>
</evidence>
<dbReference type="PRINTS" id="PR00036">
    <property type="entry name" value="HTHLACI"/>
</dbReference>
<evidence type="ECO:0000313" key="6">
    <source>
        <dbReference type="Proteomes" id="UP000823886"/>
    </source>
</evidence>
<dbReference type="PANTHER" id="PTHR30146:SF149">
    <property type="entry name" value="HTH-TYPE TRANSCRIPTIONAL REGULATOR EBGR"/>
    <property type="match status" value="1"/>
</dbReference>
<evidence type="ECO:0000259" key="4">
    <source>
        <dbReference type="PROSITE" id="PS50932"/>
    </source>
</evidence>
<dbReference type="AlphaFoldDB" id="A0A9D2TAH1"/>
<dbReference type="InterPro" id="IPR010982">
    <property type="entry name" value="Lambda_DNA-bd_dom_sf"/>
</dbReference>
<proteinExistence type="predicted"/>